<dbReference type="Proteomes" id="UP000004038">
    <property type="component" value="Unassembled WGS sequence"/>
</dbReference>
<protein>
    <submittedName>
        <fullName evidence="1">Uncharacterized protein</fullName>
    </submittedName>
</protein>
<dbReference type="PATRIC" id="fig|1107881.3.peg.931"/>
<evidence type="ECO:0000313" key="1">
    <source>
        <dbReference type="EMBL" id="EHK79267.1"/>
    </source>
</evidence>
<name>H0FUT2_RHIML</name>
<reference evidence="1 2" key="1">
    <citation type="journal article" date="2012" name="J. Bacteriol.">
        <title>Draft Genome Sequence of Sinorhizobium meliloti CCNWSX0020, a Nitrogen-Fixing Symbiont with Copper Tolerance Capability Isolated from Lead-Zinc Mine Tailings.</title>
        <authorList>
            <person name="Li Z."/>
            <person name="Ma Z."/>
            <person name="Hao X."/>
            <person name="Wei G."/>
        </authorList>
    </citation>
    <scope>NUCLEOTIDE SEQUENCE [LARGE SCALE GENOMIC DNA]</scope>
    <source>
        <strain evidence="1 2">CCNWSX0020</strain>
    </source>
</reference>
<accession>H0FUT2</accession>
<dbReference type="AlphaFoldDB" id="H0FUT2"/>
<proteinExistence type="predicted"/>
<sequence length="52" mass="5373">MVERIEKPASSAVKFWSPSLNSITVTLPGGPLGVSAGTVVLPDMAEFGIVDT</sequence>
<dbReference type="EMBL" id="AGVV01000005">
    <property type="protein sequence ID" value="EHK79267.1"/>
    <property type="molecule type" value="Genomic_DNA"/>
</dbReference>
<evidence type="ECO:0000313" key="2">
    <source>
        <dbReference type="Proteomes" id="UP000004038"/>
    </source>
</evidence>
<gene>
    <name evidence="1" type="ORF">SM0020_04620</name>
</gene>
<organism evidence="1 2">
    <name type="scientific">Sinorhizobium meliloti CCNWSX0020</name>
    <dbReference type="NCBI Taxonomy" id="1107881"/>
    <lineage>
        <taxon>Bacteria</taxon>
        <taxon>Pseudomonadati</taxon>
        <taxon>Pseudomonadota</taxon>
        <taxon>Alphaproteobacteria</taxon>
        <taxon>Hyphomicrobiales</taxon>
        <taxon>Rhizobiaceae</taxon>
        <taxon>Sinorhizobium/Ensifer group</taxon>
        <taxon>Sinorhizobium</taxon>
    </lineage>
</organism>